<evidence type="ECO:0008006" key="3">
    <source>
        <dbReference type="Google" id="ProtNLM"/>
    </source>
</evidence>
<dbReference type="PANTHER" id="PTHR34560">
    <property type="entry name" value="POLYKETIDE CYCLASE/DEHYDRASE/LIPID TRANSPORT SUPERFAMILY PROTEIN"/>
    <property type="match status" value="1"/>
</dbReference>
<sequence>MALADLLQDWDHDHGLIDQKLDTCFQALQDRKAALKLSGTDSFKAGDHAPSDVRDDNLQLSGQQNERCHTVMPDICAPLTPAALEWLQSSEPLLDHATSAAADWQMLSARKALSTLCAKYELKYADLARHSAELGLDILGIDDHAQHIQEMLEGLQSNEGWTVSHKSDLEVLYKHVKGQPFHSVRMEAVLDAPIEHALAMAVEFDLVKTWNRYVRDSVILHAEKRRYPLLSYLYGSMWTPFVIIDACVKAEAYDTGEEDRSMLVSLSNMTEKDIANYGPLPEGHERHLRGVVGPNSCLRLEALPPSADGRPRTKGTVLAHLDPRVPFVPAFLVNFMLKVASPFAFRMMKKVLAGLFHDPQGEYSQRLKAKPEVYAAVQARTKELMKKVYGIDEYAGVQQPAQKQRSAKLR</sequence>
<gene>
    <name evidence="1" type="ORF">WJX75_005801</name>
</gene>
<evidence type="ECO:0000313" key="2">
    <source>
        <dbReference type="Proteomes" id="UP001491310"/>
    </source>
</evidence>
<dbReference type="SUPFAM" id="SSF55961">
    <property type="entry name" value="Bet v1-like"/>
    <property type="match status" value="1"/>
</dbReference>
<dbReference type="InterPro" id="IPR023393">
    <property type="entry name" value="START-like_dom_sf"/>
</dbReference>
<dbReference type="Gene3D" id="3.30.530.20">
    <property type="match status" value="1"/>
</dbReference>
<keyword evidence="2" id="KW-1185">Reference proteome</keyword>
<evidence type="ECO:0000313" key="1">
    <source>
        <dbReference type="EMBL" id="KAK9915904.1"/>
    </source>
</evidence>
<dbReference type="EMBL" id="JALJOT010000004">
    <property type="protein sequence ID" value="KAK9915904.1"/>
    <property type="molecule type" value="Genomic_DNA"/>
</dbReference>
<reference evidence="1 2" key="1">
    <citation type="journal article" date="2024" name="Nat. Commun.">
        <title>Phylogenomics reveals the evolutionary origins of lichenization in chlorophyte algae.</title>
        <authorList>
            <person name="Puginier C."/>
            <person name="Libourel C."/>
            <person name="Otte J."/>
            <person name="Skaloud P."/>
            <person name="Haon M."/>
            <person name="Grisel S."/>
            <person name="Petersen M."/>
            <person name="Berrin J.G."/>
            <person name="Delaux P.M."/>
            <person name="Dal Grande F."/>
            <person name="Keller J."/>
        </authorList>
    </citation>
    <scope>NUCLEOTIDE SEQUENCE [LARGE SCALE GENOMIC DNA]</scope>
    <source>
        <strain evidence="1 2">SAG 216-7</strain>
    </source>
</reference>
<protein>
    <recommendedName>
        <fullName evidence="3">START domain-containing protein</fullName>
    </recommendedName>
</protein>
<dbReference type="Proteomes" id="UP001491310">
    <property type="component" value="Unassembled WGS sequence"/>
</dbReference>
<comment type="caution">
    <text evidence="1">The sequence shown here is derived from an EMBL/GenBank/DDBJ whole genome shotgun (WGS) entry which is preliminary data.</text>
</comment>
<name>A0ABR2YX48_9CHLO</name>
<proteinExistence type="predicted"/>
<dbReference type="PANTHER" id="PTHR34560:SF1">
    <property type="entry name" value="START DOMAIN-CONTAINING PROTEIN"/>
    <property type="match status" value="1"/>
</dbReference>
<organism evidence="1 2">
    <name type="scientific">Coccomyxa subellipsoidea</name>
    <dbReference type="NCBI Taxonomy" id="248742"/>
    <lineage>
        <taxon>Eukaryota</taxon>
        <taxon>Viridiplantae</taxon>
        <taxon>Chlorophyta</taxon>
        <taxon>core chlorophytes</taxon>
        <taxon>Trebouxiophyceae</taxon>
        <taxon>Trebouxiophyceae incertae sedis</taxon>
        <taxon>Coccomyxaceae</taxon>
        <taxon>Coccomyxa</taxon>
    </lineage>
</organism>
<accession>A0ABR2YX48</accession>